<evidence type="ECO:0000313" key="7">
    <source>
        <dbReference type="Proteomes" id="UP000001611"/>
    </source>
</evidence>
<dbReference type="GO" id="GO:0001228">
    <property type="term" value="F:DNA-binding transcription activator activity, RNA polymerase II-specific"/>
    <property type="evidence" value="ECO:0007669"/>
    <property type="project" value="TreeGrafter"/>
</dbReference>
<dbReference type="InterPro" id="IPR050936">
    <property type="entry name" value="AP-1-like"/>
</dbReference>
<keyword evidence="3" id="KW-0175">Coiled coil</keyword>
<feature type="region of interest" description="Disordered" evidence="4">
    <location>
        <begin position="108"/>
        <end position="144"/>
    </location>
</feature>
<evidence type="ECO:0000256" key="2">
    <source>
        <dbReference type="ARBA" id="ARBA00023242"/>
    </source>
</evidence>
<feature type="region of interest" description="Disordered" evidence="4">
    <location>
        <begin position="165"/>
        <end position="208"/>
    </location>
</feature>
<feature type="compositionally biased region" description="Low complexity" evidence="4">
    <location>
        <begin position="175"/>
        <end position="208"/>
    </location>
</feature>
<dbReference type="Proteomes" id="UP000001611">
    <property type="component" value="Chromosome 4"/>
</dbReference>
<evidence type="ECO:0000256" key="1">
    <source>
        <dbReference type="ARBA" id="ARBA00004123"/>
    </source>
</evidence>
<proteinExistence type="predicted"/>
<dbReference type="InterPro" id="IPR018287">
    <property type="entry name" value="Hap4_TF_heteromerisation"/>
</dbReference>
<comment type="subcellular location">
    <subcellularLocation>
        <location evidence="1">Nucleus</location>
    </subcellularLocation>
</comment>
<keyword evidence="2" id="KW-0539">Nucleus</keyword>
<dbReference type="GO" id="GO:0090575">
    <property type="term" value="C:RNA polymerase II transcription regulator complex"/>
    <property type="evidence" value="ECO:0007669"/>
    <property type="project" value="TreeGrafter"/>
</dbReference>
<dbReference type="InParanoid" id="G2X4E0"/>
<keyword evidence="7" id="KW-1185">Reference proteome</keyword>
<dbReference type="OrthoDB" id="5374328at2759"/>
<protein>
    <submittedName>
        <fullName evidence="6">BZIP transcription factor HapX</fullName>
    </submittedName>
</protein>
<dbReference type="PHI-base" id="PHI:8360"/>
<feature type="compositionally biased region" description="Low complexity" evidence="4">
    <location>
        <begin position="108"/>
        <end position="140"/>
    </location>
</feature>
<dbReference type="GO" id="GO:0000976">
    <property type="term" value="F:transcription cis-regulatory region binding"/>
    <property type="evidence" value="ECO:0007669"/>
    <property type="project" value="InterPro"/>
</dbReference>
<dbReference type="GeneID" id="20706485"/>
<name>G2X4E0_VERDV</name>
<gene>
    <name evidence="6" type="ORF">VDAG_05022</name>
</gene>
<dbReference type="Gene3D" id="1.20.5.170">
    <property type="match status" value="1"/>
</dbReference>
<dbReference type="PANTHER" id="PTHR40621:SF7">
    <property type="entry name" value="BZIP DOMAIN-CONTAINING PROTEIN"/>
    <property type="match status" value="1"/>
</dbReference>
<dbReference type="KEGG" id="vda:VDAG_05022"/>
<organism evidence="6 7">
    <name type="scientific">Verticillium dahliae (strain VdLs.17 / ATCC MYA-4575 / FGSC 10137)</name>
    <name type="common">Verticillium wilt</name>
    <dbReference type="NCBI Taxonomy" id="498257"/>
    <lineage>
        <taxon>Eukaryota</taxon>
        <taxon>Fungi</taxon>
        <taxon>Dikarya</taxon>
        <taxon>Ascomycota</taxon>
        <taxon>Pezizomycotina</taxon>
        <taxon>Sordariomycetes</taxon>
        <taxon>Hypocreomycetidae</taxon>
        <taxon>Glomerellales</taxon>
        <taxon>Plectosphaerellaceae</taxon>
        <taxon>Verticillium</taxon>
    </lineage>
</organism>
<feature type="coiled-coil region" evidence="3">
    <location>
        <begin position="306"/>
        <end position="379"/>
    </location>
</feature>
<dbReference type="STRING" id="498257.G2X4E0"/>
<evidence type="ECO:0000256" key="3">
    <source>
        <dbReference type="SAM" id="Coils"/>
    </source>
</evidence>
<dbReference type="EMBL" id="DS572703">
    <property type="protein sequence ID" value="EGY23584.1"/>
    <property type="molecule type" value="Genomic_DNA"/>
</dbReference>
<dbReference type="eggNOG" id="ENOG502QUE5">
    <property type="taxonomic scope" value="Eukaryota"/>
</dbReference>
<dbReference type="InterPro" id="IPR004827">
    <property type="entry name" value="bZIP"/>
</dbReference>
<dbReference type="InterPro" id="IPR046347">
    <property type="entry name" value="bZIP_sf"/>
</dbReference>
<reference evidence="6 7" key="1">
    <citation type="submission" date="2008-03" db="EMBL/GenBank/DDBJ databases">
        <title>The Genome Sequence of Verticillium dahliae VdLs.17.</title>
        <authorList>
            <consortium name="The Broad Institute Genome Sequencing Platform"/>
            <person name="Ma L.-J.J."/>
            <person name="Klosterman S.J."/>
            <person name="Subbarao K."/>
            <person name="Dobinson K."/>
            <person name="Veronese P."/>
            <person name="Kang S."/>
            <person name="Gold S.E."/>
            <person name="Young S."/>
            <person name="Jaffe D."/>
            <person name="Gnerre S."/>
            <person name="Berlin A."/>
            <person name="Heiman D."/>
            <person name="Hepburn T."/>
            <person name="Sykes S."/>
            <person name="Alvarado L."/>
            <person name="Kodira C.D."/>
            <person name="Lander E."/>
            <person name="Galagan J."/>
            <person name="Nusbaum C."/>
            <person name="Birren B."/>
        </authorList>
    </citation>
    <scope>NUCLEOTIDE SEQUENCE [LARGE SCALE GENOMIC DNA]</scope>
    <source>
        <strain evidence="7">VdLs.17 / ATCC MYA-4575 / FGSC 10137</strain>
    </source>
</reference>
<feature type="compositionally biased region" description="Polar residues" evidence="4">
    <location>
        <begin position="165"/>
        <end position="174"/>
    </location>
</feature>
<feature type="region of interest" description="Disordered" evidence="4">
    <location>
        <begin position="233"/>
        <end position="305"/>
    </location>
</feature>
<evidence type="ECO:0000256" key="4">
    <source>
        <dbReference type="SAM" id="MobiDB-lite"/>
    </source>
</evidence>
<dbReference type="SUPFAM" id="SSF57959">
    <property type="entry name" value="Leucine zipper domain"/>
    <property type="match status" value="1"/>
</dbReference>
<evidence type="ECO:0000313" key="6">
    <source>
        <dbReference type="EMBL" id="EGY23584.1"/>
    </source>
</evidence>
<accession>G2X4E0</accession>
<feature type="domain" description="BZIP" evidence="5">
    <location>
        <begin position="293"/>
        <end position="308"/>
    </location>
</feature>
<feature type="compositionally biased region" description="Polar residues" evidence="4">
    <location>
        <begin position="249"/>
        <end position="259"/>
    </location>
</feature>
<feature type="region of interest" description="Disordered" evidence="4">
    <location>
        <begin position="460"/>
        <end position="492"/>
    </location>
</feature>
<dbReference type="Pfam" id="PF10297">
    <property type="entry name" value="Hap4_Hap_bind"/>
    <property type="match status" value="1"/>
</dbReference>
<dbReference type="SMART" id="SM00338">
    <property type="entry name" value="BRLZ"/>
    <property type="match status" value="1"/>
</dbReference>
<dbReference type="PANTHER" id="PTHR40621">
    <property type="entry name" value="TRANSCRIPTION FACTOR KAPC-RELATED"/>
    <property type="match status" value="1"/>
</dbReference>
<dbReference type="OMA" id="MEIDFTA"/>
<dbReference type="AlphaFoldDB" id="G2X4E0"/>
<sequence length="704" mass="75708">MSSTSPISSASRDFLTILHPSLNDSTHACNTANPTTADSTRPSALPLPCCPICLPLLGTSEVLRARSELPLDNTSCWGAISLGTNSPPIRQRKGLASQRPRPVMAFAPSSILPSSTWPSTSSSSLASTSTSSSPTGNPGSHPRAYSFAHFYQQPHHDDARRLLNSTTTPRSQHGSSSASSSPASTYSSPSTTASSSSTPGAASSSSAFHLSLPPPTHLLPPIRPGAGYFPYLPPTPPPPASHHPDLTKMSMSSVISPQSELPKMAGSMTSKEWVIPPRPKPGRKPATDTPPTKRKAQNRAAQRAFRERRAARVGELEEQLDELKEAHDKKEAESKERIHELEMEVQSYKSRCDVLETMLERERQDRVKAETALDGQKRRWERQAALGQFQLPTQRGSHSSENQLSPIHQTSMASQMPTPEDPSPMDTTGVDLTCGSCGPEGRCACAEDILRTVESADSLDDAMNAGSSDLKRAPPSPTFAPADKRQRSNSNAGDMATEIDFTSFFKKQPQMQQQQQQQQLSSNLVKDPCGFCKDGDYCICADTALNAAPTSYTAPAPFFQQTQTPPPSDNDVGPPIPMEINSDGAVKLRPRPRPAAAPIAALAPTRGCGPSGPRHLRPLPKPSALKAGLGLSLSCAEAYQTLSSHRNFDKATDDISSWLPKLRAAPRIGETLPEPTASRLPIEVEAASIMSVLKDFDIRFGRGL</sequence>
<dbReference type="HOGENOM" id="CLU_014054_0_0_1"/>
<dbReference type="RefSeq" id="XP_009653053.1">
    <property type="nucleotide sequence ID" value="XM_009654758.1"/>
</dbReference>
<evidence type="ECO:0000259" key="5">
    <source>
        <dbReference type="PROSITE" id="PS00036"/>
    </source>
</evidence>
<dbReference type="PROSITE" id="PS00036">
    <property type="entry name" value="BZIP_BASIC"/>
    <property type="match status" value="1"/>
</dbReference>